<comment type="caution">
    <text evidence="2">The sequence shown here is derived from an EMBL/GenBank/DDBJ whole genome shotgun (WGS) entry which is preliminary data.</text>
</comment>
<dbReference type="Proteomes" id="UP000315949">
    <property type="component" value="Unassembled WGS sequence"/>
</dbReference>
<dbReference type="AlphaFoldDB" id="A0A5C5TVQ0"/>
<feature type="transmembrane region" description="Helical" evidence="1">
    <location>
        <begin position="7"/>
        <end position="28"/>
    </location>
</feature>
<feature type="transmembrane region" description="Helical" evidence="1">
    <location>
        <begin position="95"/>
        <end position="114"/>
    </location>
</feature>
<feature type="transmembrane region" description="Helical" evidence="1">
    <location>
        <begin position="40"/>
        <end position="60"/>
    </location>
</feature>
<protein>
    <submittedName>
        <fullName evidence="2">Uncharacterized protein</fullName>
    </submittedName>
</protein>
<sequence length="132" mass="13635">MQGPLKSIAAGVVSGIATYFVSVAALGYTNAFVMPSWAPLVLWEAVVVFGIGAALVALLAQLVALRMFQADAAWALVSFLGAALLAMGLAGQLTFGTKTLVAWAVGALLASLAYRKLRPNKSFKPTPLRGAA</sequence>
<gene>
    <name evidence="2" type="ORF">FQY79_10220</name>
</gene>
<evidence type="ECO:0000313" key="3">
    <source>
        <dbReference type="Proteomes" id="UP000315949"/>
    </source>
</evidence>
<proteinExistence type="predicted"/>
<organism evidence="2 3">
    <name type="scientific">Luteimonas wenzhouensis</name>
    <dbReference type="NCBI Taxonomy" id="2599615"/>
    <lineage>
        <taxon>Bacteria</taxon>
        <taxon>Pseudomonadati</taxon>
        <taxon>Pseudomonadota</taxon>
        <taxon>Gammaproteobacteria</taxon>
        <taxon>Lysobacterales</taxon>
        <taxon>Lysobacteraceae</taxon>
        <taxon>Luteimonas</taxon>
    </lineage>
</organism>
<name>A0A5C5TVQ0_9GAMM</name>
<dbReference type="RefSeq" id="WP_146312829.1">
    <property type="nucleotide sequence ID" value="NZ_VOHE01000005.1"/>
</dbReference>
<keyword evidence="1" id="KW-1133">Transmembrane helix</keyword>
<feature type="transmembrane region" description="Helical" evidence="1">
    <location>
        <begin position="72"/>
        <end position="89"/>
    </location>
</feature>
<keyword evidence="1" id="KW-0812">Transmembrane</keyword>
<dbReference type="EMBL" id="VOHE01000005">
    <property type="protein sequence ID" value="TWT18261.1"/>
    <property type="molecule type" value="Genomic_DNA"/>
</dbReference>
<evidence type="ECO:0000256" key="1">
    <source>
        <dbReference type="SAM" id="Phobius"/>
    </source>
</evidence>
<evidence type="ECO:0000313" key="2">
    <source>
        <dbReference type="EMBL" id="TWT18261.1"/>
    </source>
</evidence>
<accession>A0A5C5TVQ0</accession>
<reference evidence="2 3" key="1">
    <citation type="submission" date="2019-07" db="EMBL/GenBank/DDBJ databases">
        <title>Luteimonas sp. YD-1 nov., isolated from acidic soil.</title>
        <authorList>
            <person name="Zhou J."/>
        </authorList>
    </citation>
    <scope>NUCLEOTIDE SEQUENCE [LARGE SCALE GENOMIC DNA]</scope>
    <source>
        <strain evidence="2 3">YD-1</strain>
    </source>
</reference>
<keyword evidence="3" id="KW-1185">Reference proteome</keyword>
<keyword evidence="1" id="KW-0472">Membrane</keyword>
<dbReference type="OrthoDB" id="5975036at2"/>